<organism evidence="1 2">
    <name type="scientific">Agrobacterium vitis</name>
    <name type="common">Rhizobium vitis</name>
    <dbReference type="NCBI Taxonomy" id="373"/>
    <lineage>
        <taxon>Bacteria</taxon>
        <taxon>Pseudomonadati</taxon>
        <taxon>Pseudomonadota</taxon>
        <taxon>Alphaproteobacteria</taxon>
        <taxon>Hyphomicrobiales</taxon>
        <taxon>Rhizobiaceae</taxon>
        <taxon>Rhizobium/Agrobacterium group</taxon>
        <taxon>Agrobacterium</taxon>
    </lineage>
</organism>
<gene>
    <name evidence="1" type="ORF">IEI95_016040</name>
</gene>
<proteinExistence type="predicted"/>
<comment type="caution">
    <text evidence="1">The sequence shown here is derived from an EMBL/GenBank/DDBJ whole genome shotgun (WGS) entry which is preliminary data.</text>
</comment>
<name>A0AAE2UVF7_AGRVI</name>
<evidence type="ECO:0000313" key="1">
    <source>
        <dbReference type="EMBL" id="MBF2715730.1"/>
    </source>
</evidence>
<sequence>MLKLSFARLTAVDRTTEDKFYVASIVFKNEDGTEVSGTYGSRPGDTYGMAVEVRAAITEWIAAGKSVGTWKPPT</sequence>
<evidence type="ECO:0000313" key="2">
    <source>
        <dbReference type="Proteomes" id="UP000655037"/>
    </source>
</evidence>
<dbReference type="AlphaFoldDB" id="A0AAE2UVF7"/>
<dbReference type="Proteomes" id="UP000655037">
    <property type="component" value="Unassembled WGS sequence"/>
</dbReference>
<dbReference type="RefSeq" id="WP_194416745.1">
    <property type="nucleotide sequence ID" value="NZ_JACXXJ020000005.1"/>
</dbReference>
<reference evidence="1" key="1">
    <citation type="submission" date="2020-11" db="EMBL/GenBank/DDBJ databases">
        <title>Agrobacterium vitis strain K377 genome.</title>
        <authorList>
            <person name="Xi H."/>
        </authorList>
    </citation>
    <scope>NUCLEOTIDE SEQUENCE</scope>
    <source>
        <strain evidence="1">K377</strain>
    </source>
</reference>
<dbReference type="EMBL" id="JACXXJ020000005">
    <property type="protein sequence ID" value="MBF2715730.1"/>
    <property type="molecule type" value="Genomic_DNA"/>
</dbReference>
<accession>A0AAE2UVF7</accession>
<protein>
    <submittedName>
        <fullName evidence="1">Uncharacterized protein</fullName>
    </submittedName>
</protein>